<evidence type="ECO:0000256" key="1">
    <source>
        <dbReference type="SAM" id="MobiDB-lite"/>
    </source>
</evidence>
<reference evidence="3" key="1">
    <citation type="submission" date="2016-06" db="EMBL/GenBank/DDBJ databases">
        <title>Parallel loss of symbiosis genes in relatives of nitrogen-fixing non-legume Parasponia.</title>
        <authorList>
            <person name="Van Velzen R."/>
            <person name="Holmer R."/>
            <person name="Bu F."/>
            <person name="Rutten L."/>
            <person name="Van Zeijl A."/>
            <person name="Liu W."/>
            <person name="Santuari L."/>
            <person name="Cao Q."/>
            <person name="Sharma T."/>
            <person name="Shen D."/>
            <person name="Roswanjaya Y."/>
            <person name="Wardhani T."/>
            <person name="Kalhor M.S."/>
            <person name="Jansen J."/>
            <person name="Van den Hoogen J."/>
            <person name="Gungor B."/>
            <person name="Hartog M."/>
            <person name="Hontelez J."/>
            <person name="Verver J."/>
            <person name="Yang W.-C."/>
            <person name="Schijlen E."/>
            <person name="Repin R."/>
            <person name="Schilthuizen M."/>
            <person name="Schranz E."/>
            <person name="Heidstra R."/>
            <person name="Miyata K."/>
            <person name="Fedorova E."/>
            <person name="Kohlen W."/>
            <person name="Bisseling T."/>
            <person name="Smit S."/>
            <person name="Geurts R."/>
        </authorList>
    </citation>
    <scope>NUCLEOTIDE SEQUENCE [LARGE SCALE GENOMIC DNA]</scope>
    <source>
        <strain evidence="3">cv. RG33-2</strain>
    </source>
</reference>
<keyword evidence="3" id="KW-1185">Reference proteome</keyword>
<feature type="region of interest" description="Disordered" evidence="1">
    <location>
        <begin position="1"/>
        <end position="24"/>
    </location>
</feature>
<name>A0A2P5FMM3_TREOI</name>
<dbReference type="InParanoid" id="A0A2P5FMM3"/>
<accession>A0A2P5FMM3</accession>
<protein>
    <submittedName>
        <fullName evidence="2">Uncharacterized protein</fullName>
    </submittedName>
</protein>
<evidence type="ECO:0000313" key="2">
    <source>
        <dbReference type="EMBL" id="PON99048.1"/>
    </source>
</evidence>
<gene>
    <name evidence="2" type="ORF">TorRG33x02_052850</name>
</gene>
<sequence>MGPTVSIRHQSPPCDASRSCQSTSSPSIRIFGYEGTHELEQLMHFKASFFNQDSLAHGPPVYAVPPFSALSRMEHYALPSQPMG</sequence>
<evidence type="ECO:0000313" key="3">
    <source>
        <dbReference type="Proteomes" id="UP000237000"/>
    </source>
</evidence>
<organism evidence="2 3">
    <name type="scientific">Trema orientale</name>
    <name type="common">Charcoal tree</name>
    <name type="synonym">Celtis orientalis</name>
    <dbReference type="NCBI Taxonomy" id="63057"/>
    <lineage>
        <taxon>Eukaryota</taxon>
        <taxon>Viridiplantae</taxon>
        <taxon>Streptophyta</taxon>
        <taxon>Embryophyta</taxon>
        <taxon>Tracheophyta</taxon>
        <taxon>Spermatophyta</taxon>
        <taxon>Magnoliopsida</taxon>
        <taxon>eudicotyledons</taxon>
        <taxon>Gunneridae</taxon>
        <taxon>Pentapetalae</taxon>
        <taxon>rosids</taxon>
        <taxon>fabids</taxon>
        <taxon>Rosales</taxon>
        <taxon>Cannabaceae</taxon>
        <taxon>Trema</taxon>
    </lineage>
</organism>
<dbReference type="AlphaFoldDB" id="A0A2P5FMM3"/>
<dbReference type="EMBL" id="JXTC01000021">
    <property type="protein sequence ID" value="PON99048.1"/>
    <property type="molecule type" value="Genomic_DNA"/>
</dbReference>
<dbReference type="Proteomes" id="UP000237000">
    <property type="component" value="Unassembled WGS sequence"/>
</dbReference>
<comment type="caution">
    <text evidence="2">The sequence shown here is derived from an EMBL/GenBank/DDBJ whole genome shotgun (WGS) entry which is preliminary data.</text>
</comment>
<proteinExistence type="predicted"/>